<dbReference type="InterPro" id="IPR036291">
    <property type="entry name" value="NAD(P)-bd_dom_sf"/>
</dbReference>
<proteinExistence type="inferred from homology"/>
<dbReference type="PANTHER" id="PTHR43765">
    <property type="entry name" value="2-DEHYDROPANTOATE 2-REDUCTASE-RELATED"/>
    <property type="match status" value="1"/>
</dbReference>
<gene>
    <name evidence="13" type="ORF">DMO17_18100</name>
</gene>
<dbReference type="InterPro" id="IPR003710">
    <property type="entry name" value="ApbA"/>
</dbReference>
<dbReference type="Gene3D" id="1.10.1040.10">
    <property type="entry name" value="N-(1-d-carboxylethyl)-l-norvaline Dehydrogenase, domain 2"/>
    <property type="match status" value="1"/>
</dbReference>
<name>A0A2V4KKG9_AQUAC</name>
<dbReference type="UniPathway" id="UPA00028">
    <property type="reaction ID" value="UER00004"/>
</dbReference>
<dbReference type="SUPFAM" id="SSF48179">
    <property type="entry name" value="6-phosphogluconate dehydrogenase C-terminal domain-like"/>
    <property type="match status" value="1"/>
</dbReference>
<dbReference type="InterPro" id="IPR013752">
    <property type="entry name" value="KPA_reductase"/>
</dbReference>
<dbReference type="Pfam" id="PF08546">
    <property type="entry name" value="ApbA_C"/>
    <property type="match status" value="1"/>
</dbReference>
<dbReference type="GO" id="GO:0015940">
    <property type="term" value="P:pantothenate biosynthetic process"/>
    <property type="evidence" value="ECO:0007669"/>
    <property type="project" value="UniProtKB-UniPathway"/>
</dbReference>
<dbReference type="Gene3D" id="3.40.50.720">
    <property type="entry name" value="NAD(P)-binding Rossmann-like Domain"/>
    <property type="match status" value="1"/>
</dbReference>
<evidence type="ECO:0000256" key="5">
    <source>
        <dbReference type="ARBA" id="ARBA00022655"/>
    </source>
</evidence>
<protein>
    <recommendedName>
        <fullName evidence="4">2-dehydropantoate 2-reductase</fullName>
        <ecNumber evidence="3">1.1.1.169</ecNumber>
    </recommendedName>
    <alternativeName>
        <fullName evidence="8">Ketopantoate reductase</fullName>
    </alternativeName>
</protein>
<dbReference type="NCBIfam" id="NF004311">
    <property type="entry name" value="PRK05708.1"/>
    <property type="match status" value="1"/>
</dbReference>
<evidence type="ECO:0000256" key="3">
    <source>
        <dbReference type="ARBA" id="ARBA00013014"/>
    </source>
</evidence>
<dbReference type="InterPro" id="IPR050838">
    <property type="entry name" value="Ketopantoate_reductase"/>
</dbReference>
<accession>A0A2V4KKG9</accession>
<dbReference type="PANTHER" id="PTHR43765:SF2">
    <property type="entry name" value="2-DEHYDROPANTOATE 2-REDUCTASE"/>
    <property type="match status" value="1"/>
</dbReference>
<comment type="similarity">
    <text evidence="2">Belongs to the ketopantoate reductase family.</text>
</comment>
<evidence type="ECO:0000313" key="13">
    <source>
        <dbReference type="EMBL" id="PYC20499.1"/>
    </source>
</evidence>
<dbReference type="Pfam" id="PF02558">
    <property type="entry name" value="ApbA"/>
    <property type="match status" value="1"/>
</dbReference>
<dbReference type="Proteomes" id="UP000248146">
    <property type="component" value="Unassembled WGS sequence"/>
</dbReference>
<dbReference type="GO" id="GO:0005737">
    <property type="term" value="C:cytoplasm"/>
    <property type="evidence" value="ECO:0007669"/>
    <property type="project" value="TreeGrafter"/>
</dbReference>
<dbReference type="InterPro" id="IPR008927">
    <property type="entry name" value="6-PGluconate_DH-like_C_sf"/>
</dbReference>
<organism evidence="13 14">
    <name type="scientific">Aquipseudomonas alcaligenes</name>
    <name type="common">Pseudomonas alcaligenes</name>
    <dbReference type="NCBI Taxonomy" id="43263"/>
    <lineage>
        <taxon>Bacteria</taxon>
        <taxon>Pseudomonadati</taxon>
        <taxon>Pseudomonadota</taxon>
        <taxon>Gammaproteobacteria</taxon>
        <taxon>Pseudomonadales</taxon>
        <taxon>Pseudomonadaceae</taxon>
        <taxon>Aquipseudomonas</taxon>
    </lineage>
</organism>
<keyword evidence="7" id="KW-0560">Oxidoreductase</keyword>
<evidence type="ECO:0000256" key="6">
    <source>
        <dbReference type="ARBA" id="ARBA00022857"/>
    </source>
</evidence>
<evidence type="ECO:0000256" key="1">
    <source>
        <dbReference type="ARBA" id="ARBA00004994"/>
    </source>
</evidence>
<evidence type="ECO:0000259" key="12">
    <source>
        <dbReference type="Pfam" id="PF08546"/>
    </source>
</evidence>
<evidence type="ECO:0000256" key="8">
    <source>
        <dbReference type="ARBA" id="ARBA00032024"/>
    </source>
</evidence>
<evidence type="ECO:0000256" key="4">
    <source>
        <dbReference type="ARBA" id="ARBA00019465"/>
    </source>
</evidence>
<keyword evidence="5" id="KW-0566">Pantothenate biosynthesis</keyword>
<evidence type="ECO:0000256" key="10">
    <source>
        <dbReference type="SAM" id="MobiDB-lite"/>
    </source>
</evidence>
<evidence type="ECO:0000313" key="14">
    <source>
        <dbReference type="Proteomes" id="UP000248146"/>
    </source>
</evidence>
<dbReference type="OrthoDB" id="6530772at2"/>
<comment type="caution">
    <text evidence="13">The sequence shown here is derived from an EMBL/GenBank/DDBJ whole genome shotgun (WGS) entry which is preliminary data.</text>
</comment>
<keyword evidence="6" id="KW-0521">NADP</keyword>
<dbReference type="AlphaFoldDB" id="A0A2V4KKG9"/>
<dbReference type="EC" id="1.1.1.169" evidence="3"/>
<evidence type="ECO:0000259" key="11">
    <source>
        <dbReference type="Pfam" id="PF02558"/>
    </source>
</evidence>
<feature type="domain" description="Ketopantoate reductase C-terminal" evidence="12">
    <location>
        <begin position="250"/>
        <end position="368"/>
    </location>
</feature>
<comment type="pathway">
    <text evidence="1">Cofactor biosynthesis; (R)-pantothenate biosynthesis; (R)-pantoate from 3-methyl-2-oxobutanoate: step 2/2.</text>
</comment>
<reference evidence="13 14" key="1">
    <citation type="submission" date="2018-06" db="EMBL/GenBank/DDBJ databases">
        <title>Pseudomonas diversity within urban Lake Michigan freshwaters.</title>
        <authorList>
            <person name="Batrich M."/>
            <person name="Hatzopoulos T."/>
            <person name="Putonti C."/>
        </authorList>
    </citation>
    <scope>NUCLEOTIDE SEQUENCE [LARGE SCALE GENOMIC DNA]</scope>
    <source>
        <strain evidence="13 14">MB-090714</strain>
    </source>
</reference>
<sequence>MLAEQLQAPARRPQPQGLQDQRRLHQPQGRHRLGRPGRQGPADRSPATARRSQPPAARLLRQRPGRRGAPAVAEVNGWHILGAGSLGSLWATRLARAGLPVRLILRDQAALTRYRAAGGLTLIEDGQASLHPITAETPHSDMPIRRLLLACKAYDAEEAAASLAPRLAPGAELILLQNGLGSQEAVAARLPRVRCIFASSTEGAFREDAFRVVFAGRGHTWLGVPGQPQAPAWLEELHGAGIPHQWTAQILEKLWRKLALNCAINPLTVLHDCRNGGLRDWPQEVAGLCAELAELLRAAGQHAAAVGLHDEVLRVIDGTAANYSSMYQDVAHGRRTEIAYLLGHACQEAERLHLPVPQLQTLLQRLRAHLHARGLPLT</sequence>
<feature type="compositionally biased region" description="Basic residues" evidence="10">
    <location>
        <begin position="24"/>
        <end position="35"/>
    </location>
</feature>
<feature type="domain" description="Ketopantoate reductase N-terminal" evidence="11">
    <location>
        <begin position="78"/>
        <end position="224"/>
    </location>
</feature>
<dbReference type="GO" id="GO:0008677">
    <property type="term" value="F:2-dehydropantoate 2-reductase activity"/>
    <property type="evidence" value="ECO:0007669"/>
    <property type="project" value="UniProtKB-EC"/>
</dbReference>
<dbReference type="NCBIfam" id="TIGR00745">
    <property type="entry name" value="apbA_panE"/>
    <property type="match status" value="1"/>
</dbReference>
<dbReference type="EMBL" id="QJRX01000010">
    <property type="protein sequence ID" value="PYC20499.1"/>
    <property type="molecule type" value="Genomic_DNA"/>
</dbReference>
<comment type="catalytic activity">
    <reaction evidence="9">
        <text>(R)-pantoate + NADP(+) = 2-dehydropantoate + NADPH + H(+)</text>
        <dbReference type="Rhea" id="RHEA:16233"/>
        <dbReference type="ChEBI" id="CHEBI:11561"/>
        <dbReference type="ChEBI" id="CHEBI:15378"/>
        <dbReference type="ChEBI" id="CHEBI:15980"/>
        <dbReference type="ChEBI" id="CHEBI:57783"/>
        <dbReference type="ChEBI" id="CHEBI:58349"/>
        <dbReference type="EC" id="1.1.1.169"/>
    </reaction>
</comment>
<dbReference type="SUPFAM" id="SSF51735">
    <property type="entry name" value="NAD(P)-binding Rossmann-fold domains"/>
    <property type="match status" value="1"/>
</dbReference>
<evidence type="ECO:0000256" key="9">
    <source>
        <dbReference type="ARBA" id="ARBA00048793"/>
    </source>
</evidence>
<dbReference type="InterPro" id="IPR013332">
    <property type="entry name" value="KPR_N"/>
</dbReference>
<feature type="compositionally biased region" description="Low complexity" evidence="10">
    <location>
        <begin position="1"/>
        <end position="19"/>
    </location>
</feature>
<feature type="region of interest" description="Disordered" evidence="10">
    <location>
        <begin position="1"/>
        <end position="68"/>
    </location>
</feature>
<dbReference type="GO" id="GO:0050661">
    <property type="term" value="F:NADP binding"/>
    <property type="evidence" value="ECO:0007669"/>
    <property type="project" value="TreeGrafter"/>
</dbReference>
<evidence type="ECO:0000256" key="2">
    <source>
        <dbReference type="ARBA" id="ARBA00007870"/>
    </source>
</evidence>
<dbReference type="InterPro" id="IPR013328">
    <property type="entry name" value="6PGD_dom2"/>
</dbReference>
<evidence type="ECO:0000256" key="7">
    <source>
        <dbReference type="ARBA" id="ARBA00023002"/>
    </source>
</evidence>